<organism evidence="1 2">
    <name type="scientific">Prorocentrum cordatum</name>
    <dbReference type="NCBI Taxonomy" id="2364126"/>
    <lineage>
        <taxon>Eukaryota</taxon>
        <taxon>Sar</taxon>
        <taxon>Alveolata</taxon>
        <taxon>Dinophyceae</taxon>
        <taxon>Prorocentrales</taxon>
        <taxon>Prorocentraceae</taxon>
        <taxon>Prorocentrum</taxon>
    </lineage>
</organism>
<name>A0ABN9WB36_9DINO</name>
<comment type="caution">
    <text evidence="1">The sequence shown here is derived from an EMBL/GenBank/DDBJ whole genome shotgun (WGS) entry which is preliminary data.</text>
</comment>
<gene>
    <name evidence="1" type="ORF">PCOR1329_LOCUS65687</name>
</gene>
<keyword evidence="2" id="KW-1185">Reference proteome</keyword>
<dbReference type="Proteomes" id="UP001189429">
    <property type="component" value="Unassembled WGS sequence"/>
</dbReference>
<evidence type="ECO:0000313" key="2">
    <source>
        <dbReference type="Proteomes" id="UP001189429"/>
    </source>
</evidence>
<protein>
    <submittedName>
        <fullName evidence="1">Uncharacterized protein</fullName>
    </submittedName>
</protein>
<sequence length="145" mass="14097">MVMGAPGAVLRPSRSPVLAAEADPVQVAGQAVAAPRVSDRVDQAVLPPEPAGLCSGSPATGAVGTRLGTRAAAPRGRQLLRGARAPRGPWCPCGCPAGCSAAAACAAAAGAAAGASRAGCSAGLPCRSRAGRSALRLRLGPEGRR</sequence>
<dbReference type="EMBL" id="CAUYUJ010018419">
    <property type="protein sequence ID" value="CAK0883477.1"/>
    <property type="molecule type" value="Genomic_DNA"/>
</dbReference>
<proteinExistence type="predicted"/>
<reference evidence="1" key="1">
    <citation type="submission" date="2023-10" db="EMBL/GenBank/DDBJ databases">
        <authorList>
            <person name="Chen Y."/>
            <person name="Shah S."/>
            <person name="Dougan E. K."/>
            <person name="Thang M."/>
            <person name="Chan C."/>
        </authorList>
    </citation>
    <scope>NUCLEOTIDE SEQUENCE [LARGE SCALE GENOMIC DNA]</scope>
</reference>
<accession>A0ABN9WB36</accession>
<evidence type="ECO:0000313" key="1">
    <source>
        <dbReference type="EMBL" id="CAK0883477.1"/>
    </source>
</evidence>